<protein>
    <submittedName>
        <fullName evidence="3">Uncharacterized protein</fullName>
    </submittedName>
</protein>
<evidence type="ECO:0000256" key="1">
    <source>
        <dbReference type="SAM" id="Phobius"/>
    </source>
</evidence>
<feature type="transmembrane region" description="Helical" evidence="1">
    <location>
        <begin position="628"/>
        <end position="651"/>
    </location>
</feature>
<gene>
    <name evidence="3" type="ORF">JKP88DRAFT_288152</name>
</gene>
<comment type="caution">
    <text evidence="3">The sequence shown here is derived from an EMBL/GenBank/DDBJ whole genome shotgun (WGS) entry which is preliminary data.</text>
</comment>
<evidence type="ECO:0000256" key="2">
    <source>
        <dbReference type="SAM" id="SignalP"/>
    </source>
</evidence>
<keyword evidence="1" id="KW-0812">Transmembrane</keyword>
<accession>A0A835ZC60</accession>
<organism evidence="3 4">
    <name type="scientific">Tribonema minus</name>
    <dbReference type="NCBI Taxonomy" id="303371"/>
    <lineage>
        <taxon>Eukaryota</taxon>
        <taxon>Sar</taxon>
        <taxon>Stramenopiles</taxon>
        <taxon>Ochrophyta</taxon>
        <taxon>PX clade</taxon>
        <taxon>Xanthophyceae</taxon>
        <taxon>Tribonematales</taxon>
        <taxon>Tribonemataceae</taxon>
        <taxon>Tribonema</taxon>
    </lineage>
</organism>
<feature type="signal peptide" evidence="2">
    <location>
        <begin position="1"/>
        <end position="23"/>
    </location>
</feature>
<proteinExistence type="predicted"/>
<reference evidence="3" key="1">
    <citation type="submission" date="2021-02" db="EMBL/GenBank/DDBJ databases">
        <title>First Annotated Genome of the Yellow-green Alga Tribonema minus.</title>
        <authorList>
            <person name="Mahan K.M."/>
        </authorList>
    </citation>
    <scope>NUCLEOTIDE SEQUENCE</scope>
    <source>
        <strain evidence="3">UTEX B ZZ1240</strain>
    </source>
</reference>
<keyword evidence="4" id="KW-1185">Reference proteome</keyword>
<feature type="chain" id="PRO_5032583146" evidence="2">
    <location>
        <begin position="24"/>
        <end position="806"/>
    </location>
</feature>
<dbReference type="EMBL" id="JAFCMP010000089">
    <property type="protein sequence ID" value="KAG5187534.1"/>
    <property type="molecule type" value="Genomic_DNA"/>
</dbReference>
<name>A0A835ZC60_9STRA</name>
<sequence length="806" mass="85126">MKRLRLEHAVLLLAVSLFVPVRSDSSAPQPGPPVLQTNFDTAATGAFCSDGIQSGQTVHACSLVDAGYVTGSAADLLMASRFKGFSAGKQAWSTDPNTVGLLADYTMSVHATSQRLDASKDITATAQLDLFLCGDDTCKAMADLMYITAAGDAPSTPATLAFGYSRLANTLAALPTRYLDPATITSTLVPDAAAASPVSVPGAQLSTVAWQIEDPEWVANYPTLLNTASLARALAIGGANWDVVRAGRYRDARGVCVTVLSPVHPWFDAMGWGASDECAPTETYIFDSYFPQAYLDLDSGAPYDIVYNSSSSSWDGDAFVYDLAPPARATPWGWRASAFAQQKLVGPGAMGRAVCCPLALFENKEVAAAGAHDCNAGHQAFCFADPARSDITDLPQALHAVVLGVGAATFVAWNLTEKAAAGRDARGHLHYERFNLGTASCERFDVREADIDIFEPDAAGHADERLPYALQMLTKLAVTAKWQDPLPWCDDTNALVFGAAGLGPLYAERSYVRVPPAAAAAGGGAAGVYSLYDCAALWPLLGWGRVDTDLQRRKPAVTGTAIFTDIARPSWANVTENTGIYRTSTGTGFAGYPSLTTSAVQTGVRTAALSAGVLLGDFASLELSSTDFTVTLAGAFIALSLTAVSLIAGYIARADLLHFFMRCRLGVAAAKVFAILITTFALITYPITVIIAENGARAGNPDGTTATVRWVEGDAAGIGTYKVIGTISMTSKAQYVTAAYVIVWLNLALTLVFTAAIAQSYYTAAFNKREVHAQEIAAPVSRIRLESNRAEPTMVEVEAQKAAPNS</sequence>
<dbReference type="Proteomes" id="UP000664859">
    <property type="component" value="Unassembled WGS sequence"/>
</dbReference>
<evidence type="ECO:0000313" key="4">
    <source>
        <dbReference type="Proteomes" id="UP000664859"/>
    </source>
</evidence>
<keyword evidence="1" id="KW-1133">Transmembrane helix</keyword>
<evidence type="ECO:0000313" key="3">
    <source>
        <dbReference type="EMBL" id="KAG5187534.1"/>
    </source>
</evidence>
<dbReference type="AlphaFoldDB" id="A0A835ZC60"/>
<feature type="transmembrane region" description="Helical" evidence="1">
    <location>
        <begin position="672"/>
        <end position="692"/>
    </location>
</feature>
<keyword evidence="2" id="KW-0732">Signal</keyword>
<keyword evidence="1" id="KW-0472">Membrane</keyword>
<feature type="transmembrane region" description="Helical" evidence="1">
    <location>
        <begin position="738"/>
        <end position="758"/>
    </location>
</feature>